<dbReference type="Proteomes" id="UP000077266">
    <property type="component" value="Unassembled WGS sequence"/>
</dbReference>
<dbReference type="AlphaFoldDB" id="A0A165P1M1"/>
<dbReference type="PANTHER" id="PTHR46648">
    <property type="entry name" value="HIT FAMILY PROTEIN 1"/>
    <property type="match status" value="1"/>
</dbReference>
<keyword evidence="6" id="KW-1185">Reference proteome</keyword>
<name>A0A165P1M1_EXIGL</name>
<evidence type="ECO:0000313" key="5">
    <source>
        <dbReference type="EMBL" id="KZW01513.1"/>
    </source>
</evidence>
<evidence type="ECO:0000256" key="3">
    <source>
        <dbReference type="PROSITE-ProRule" id="PRU00464"/>
    </source>
</evidence>
<organism evidence="5 6">
    <name type="scientific">Exidia glandulosa HHB12029</name>
    <dbReference type="NCBI Taxonomy" id="1314781"/>
    <lineage>
        <taxon>Eukaryota</taxon>
        <taxon>Fungi</taxon>
        <taxon>Dikarya</taxon>
        <taxon>Basidiomycota</taxon>
        <taxon>Agaricomycotina</taxon>
        <taxon>Agaricomycetes</taxon>
        <taxon>Auriculariales</taxon>
        <taxon>Exidiaceae</taxon>
        <taxon>Exidia</taxon>
    </lineage>
</organism>
<dbReference type="PROSITE" id="PS51084">
    <property type="entry name" value="HIT_2"/>
    <property type="match status" value="1"/>
</dbReference>
<gene>
    <name evidence="5" type="ORF">EXIGLDRAFT_602869</name>
</gene>
<dbReference type="PANTHER" id="PTHR46648:SF1">
    <property type="entry name" value="ADENOSINE 5'-MONOPHOSPHORAMIDASE HNT1"/>
    <property type="match status" value="1"/>
</dbReference>
<evidence type="ECO:0000256" key="2">
    <source>
        <dbReference type="PIRSR" id="PIRSR601310-3"/>
    </source>
</evidence>
<evidence type="ECO:0000313" key="6">
    <source>
        <dbReference type="Proteomes" id="UP000077266"/>
    </source>
</evidence>
<dbReference type="PRINTS" id="PR00332">
    <property type="entry name" value="HISTRIAD"/>
</dbReference>
<dbReference type="InterPro" id="IPR011146">
    <property type="entry name" value="HIT-like"/>
</dbReference>
<dbReference type="SUPFAM" id="SSF54197">
    <property type="entry name" value="HIT-like"/>
    <property type="match status" value="1"/>
</dbReference>
<feature type="short sequence motif" description="Histidine triad motif" evidence="2 3">
    <location>
        <begin position="117"/>
        <end position="121"/>
    </location>
</feature>
<dbReference type="EMBL" id="KV425893">
    <property type="protein sequence ID" value="KZW01513.1"/>
    <property type="molecule type" value="Genomic_DNA"/>
</dbReference>
<feature type="domain" description="HIT" evidence="4">
    <location>
        <begin position="27"/>
        <end position="133"/>
    </location>
</feature>
<evidence type="ECO:0000256" key="1">
    <source>
        <dbReference type="PIRSR" id="PIRSR601310-1"/>
    </source>
</evidence>
<dbReference type="GO" id="GO:0003824">
    <property type="term" value="F:catalytic activity"/>
    <property type="evidence" value="ECO:0007669"/>
    <property type="project" value="InterPro"/>
</dbReference>
<dbReference type="InParanoid" id="A0A165P1M1"/>
<dbReference type="OrthoDB" id="672793at2759"/>
<reference evidence="5 6" key="1">
    <citation type="journal article" date="2016" name="Mol. Biol. Evol.">
        <title>Comparative Genomics of Early-Diverging Mushroom-Forming Fungi Provides Insights into the Origins of Lignocellulose Decay Capabilities.</title>
        <authorList>
            <person name="Nagy L.G."/>
            <person name="Riley R."/>
            <person name="Tritt A."/>
            <person name="Adam C."/>
            <person name="Daum C."/>
            <person name="Floudas D."/>
            <person name="Sun H."/>
            <person name="Yadav J.S."/>
            <person name="Pangilinan J."/>
            <person name="Larsson K.H."/>
            <person name="Matsuura K."/>
            <person name="Barry K."/>
            <person name="Labutti K."/>
            <person name="Kuo R."/>
            <person name="Ohm R.A."/>
            <person name="Bhattacharya S.S."/>
            <person name="Shirouzu T."/>
            <person name="Yoshinaga Y."/>
            <person name="Martin F.M."/>
            <person name="Grigoriev I.V."/>
            <person name="Hibbett D.S."/>
        </authorList>
    </citation>
    <scope>NUCLEOTIDE SEQUENCE [LARGE SCALE GENOMIC DNA]</scope>
    <source>
        <strain evidence="5 6">HHB12029</strain>
    </source>
</reference>
<feature type="active site" description="Tele-AMP-histidine intermediate" evidence="1">
    <location>
        <position position="119"/>
    </location>
</feature>
<dbReference type="InterPro" id="IPR036265">
    <property type="entry name" value="HIT-like_sf"/>
</dbReference>
<dbReference type="GO" id="GO:0009117">
    <property type="term" value="P:nucleotide metabolic process"/>
    <property type="evidence" value="ECO:0007669"/>
    <property type="project" value="TreeGrafter"/>
</dbReference>
<dbReference type="Pfam" id="PF01230">
    <property type="entry name" value="HIT"/>
    <property type="match status" value="1"/>
</dbReference>
<accession>A0A165P1M1</accession>
<dbReference type="InterPro" id="IPR001310">
    <property type="entry name" value="Histidine_triad_HIT"/>
</dbReference>
<sequence>MTSFIIQDHVGREPAPSWAASADDGCVFCNIVAGKQKAFRIYENDFVLAFLDILPLRPGHLLVVPKFHCKRLSDLPPAFAGAVGEALARVSHALTQAMDNTGLNVVCNQEYAQAVAHVHFHVVPAPILNAPHAKSEPVNGVLDHKAMLKFEKNAREELDESEGEIIAERIRSRL</sequence>
<proteinExistence type="predicted"/>
<evidence type="ECO:0000259" key="4">
    <source>
        <dbReference type="PROSITE" id="PS51084"/>
    </source>
</evidence>
<dbReference type="Gene3D" id="3.30.428.10">
    <property type="entry name" value="HIT-like"/>
    <property type="match status" value="1"/>
</dbReference>
<protein>
    <submittedName>
        <fullName evidence="5">HIT-like protein</fullName>
    </submittedName>
</protein>
<dbReference type="STRING" id="1314781.A0A165P1M1"/>